<protein>
    <recommendedName>
        <fullName evidence="2">Spermatogenesis-associated protein 20-like TRX domain-containing protein</fullName>
    </recommendedName>
</protein>
<gene>
    <name evidence="3" type="ORF">VE01_08807</name>
</gene>
<sequence length="919" mass="97626">MVGAEGKSMLGEAAEKLGFKAREERGVGAQTAAPVDAGAAAAKEDVPAVTTLRNRAGESRSPYVRGHMNNPVAWQIFGDEAIELAKKQNKLLFISIGYSACHWCHVMEKESFENDEVAAILNKDFIPIKIDREERPDIDRIYMNFVQATTGSGGWPLNVFVTPTLEPVFGGTYWHGPHSNTPQLELEDHVDFLGILSKLSQAWREQESRCRLDSAQILQQLKDFAAEGTLGGGSATKAGAEPAAGGLDLDVIDEAYQHLMSTFDTTNSGFGAAPKFPTPSKLSFLLRLPHFPQPVLDVVGAEEVKSAQFMALSSLRAMARGGIHDHIGHGFSRYSVTADWSLPHFEKMLYDNAQLLHVYLDAFLGLQKPDAELLGVVYDLAAYLTSAPIAREGGGFYSSQDADSFYRKGDKETREGAYYVWTARELETLLPSGGAADIVSAFFGVSPDGNVAPSHDVHDEFINQNVLRIASTPSQLASQFGISESEVVETIKAAKRTLLAHREAERVAPNLDDKIVCAWNGIAIGALARAGSSLREVDGEMSEKCLDAAIRAARFVRREMYDEDAKTLRRVWRDGPGETAGFADDYAFLVEGLLELYEATFEDEWVRWADELQATQITHFLDPLSSGFFATAAAAPHTILRLKDGMDASEPSTNGVSASNLFRLASLLGDDKYEALAKETVSAFEAEIMQYPWLFGSFMPSVVAGVTGVRGVVRVGAGEPVVPGVTAGTAAPMVETGVSAPAPAADAAAPAPASAAADGTAVAVPATAGAEPAIPAAADASTTGITTAVADSVMDVVTGSSTDASTTTDTPTSIPSATDVTPPRHPIALDTTPSGGLVEAGETPHPAPKAGTKLPPWPRPKAKGGIETVSFVGGGYGAWIGGRSRGLGELAEGGKGERVLVCEGGVCREVKGDEVEEVW</sequence>
<proteinExistence type="predicted"/>
<organism evidence="3 4">
    <name type="scientific">Pseudogymnoascus verrucosus</name>
    <dbReference type="NCBI Taxonomy" id="342668"/>
    <lineage>
        <taxon>Eukaryota</taxon>
        <taxon>Fungi</taxon>
        <taxon>Dikarya</taxon>
        <taxon>Ascomycota</taxon>
        <taxon>Pezizomycotina</taxon>
        <taxon>Leotiomycetes</taxon>
        <taxon>Thelebolales</taxon>
        <taxon>Thelebolaceae</taxon>
        <taxon>Pseudogymnoascus</taxon>
    </lineage>
</organism>
<dbReference type="InterPro" id="IPR004879">
    <property type="entry name" value="Ssp411-like_TRX"/>
</dbReference>
<dbReference type="CDD" id="cd02955">
    <property type="entry name" value="SSP411"/>
    <property type="match status" value="1"/>
</dbReference>
<dbReference type="InterPro" id="IPR012341">
    <property type="entry name" value="6hp_glycosidase-like_sf"/>
</dbReference>
<accession>A0A1B8GC33</accession>
<dbReference type="InterPro" id="IPR008928">
    <property type="entry name" value="6-hairpin_glycosidase_sf"/>
</dbReference>
<dbReference type="PANTHER" id="PTHR42899:SF1">
    <property type="entry name" value="SPERMATOGENESIS-ASSOCIATED PROTEIN 20"/>
    <property type="match status" value="1"/>
</dbReference>
<reference evidence="3 4" key="1">
    <citation type="submission" date="2016-03" db="EMBL/GenBank/DDBJ databases">
        <title>Comparative genomics of Pseudogymnoascus destructans, the fungus causing white-nose syndrome of bats.</title>
        <authorList>
            <person name="Palmer J.M."/>
            <person name="Drees K.P."/>
            <person name="Foster J.T."/>
            <person name="Lindner D.L."/>
        </authorList>
    </citation>
    <scope>NUCLEOTIDE SEQUENCE [LARGE SCALE GENOMIC DNA]</scope>
    <source>
        <strain evidence="3 4">UAMH 10579</strain>
    </source>
</reference>
<dbReference type="GO" id="GO:0003824">
    <property type="term" value="F:catalytic activity"/>
    <property type="evidence" value="ECO:0007669"/>
    <property type="project" value="UniProtKB-ARBA"/>
</dbReference>
<keyword evidence="4" id="KW-1185">Reference proteome</keyword>
<dbReference type="InterPro" id="IPR036249">
    <property type="entry name" value="Thioredoxin-like_sf"/>
</dbReference>
<dbReference type="EMBL" id="KV460254">
    <property type="protein sequence ID" value="OBT93409.1"/>
    <property type="molecule type" value="Genomic_DNA"/>
</dbReference>
<feature type="region of interest" description="Disordered" evidence="1">
    <location>
        <begin position="840"/>
        <end position="859"/>
    </location>
</feature>
<dbReference type="RefSeq" id="XP_018127142.1">
    <property type="nucleotide sequence ID" value="XM_018278226.2"/>
</dbReference>
<dbReference type="STRING" id="342668.A0A1B8GC33"/>
<dbReference type="Gene3D" id="1.50.10.10">
    <property type="match status" value="1"/>
</dbReference>
<dbReference type="OrthoDB" id="1923667at2759"/>
<dbReference type="Proteomes" id="UP000091956">
    <property type="component" value="Unassembled WGS sequence"/>
</dbReference>
<evidence type="ECO:0000313" key="4">
    <source>
        <dbReference type="Proteomes" id="UP000091956"/>
    </source>
</evidence>
<dbReference type="GeneID" id="28842193"/>
<evidence type="ECO:0000259" key="2">
    <source>
        <dbReference type="Pfam" id="PF03190"/>
    </source>
</evidence>
<feature type="compositionally biased region" description="Low complexity" evidence="1">
    <location>
        <begin position="800"/>
        <end position="818"/>
    </location>
</feature>
<evidence type="ECO:0000313" key="3">
    <source>
        <dbReference type="EMBL" id="OBT93409.1"/>
    </source>
</evidence>
<dbReference type="InterPro" id="IPR024705">
    <property type="entry name" value="Ssp411"/>
</dbReference>
<dbReference type="Gene3D" id="3.40.30.10">
    <property type="entry name" value="Glutaredoxin"/>
    <property type="match status" value="1"/>
</dbReference>
<dbReference type="Pfam" id="PF03190">
    <property type="entry name" value="Thioredox_DsbH"/>
    <property type="match status" value="1"/>
</dbReference>
<dbReference type="SUPFAM" id="SSF52833">
    <property type="entry name" value="Thioredoxin-like"/>
    <property type="match status" value="1"/>
</dbReference>
<dbReference type="PANTHER" id="PTHR42899">
    <property type="entry name" value="SPERMATOGENESIS-ASSOCIATED PROTEIN 20"/>
    <property type="match status" value="1"/>
</dbReference>
<dbReference type="GO" id="GO:0005975">
    <property type="term" value="P:carbohydrate metabolic process"/>
    <property type="evidence" value="ECO:0007669"/>
    <property type="project" value="InterPro"/>
</dbReference>
<name>A0A1B8GC33_9PEZI</name>
<dbReference type="SUPFAM" id="SSF48208">
    <property type="entry name" value="Six-hairpin glycosidases"/>
    <property type="match status" value="1"/>
</dbReference>
<dbReference type="AlphaFoldDB" id="A0A1B8GC33"/>
<feature type="region of interest" description="Disordered" evidence="1">
    <location>
        <begin position="800"/>
        <end position="825"/>
    </location>
</feature>
<evidence type="ECO:0000256" key="1">
    <source>
        <dbReference type="SAM" id="MobiDB-lite"/>
    </source>
</evidence>
<feature type="domain" description="Spermatogenesis-associated protein 20-like TRX" evidence="2">
    <location>
        <begin position="54"/>
        <end position="221"/>
    </location>
</feature>
<reference evidence="4" key="2">
    <citation type="journal article" date="2018" name="Nat. Commun.">
        <title>Extreme sensitivity to ultraviolet light in the fungal pathogen causing white-nose syndrome of bats.</title>
        <authorList>
            <person name="Palmer J.M."/>
            <person name="Drees K.P."/>
            <person name="Foster J.T."/>
            <person name="Lindner D.L."/>
        </authorList>
    </citation>
    <scope>NUCLEOTIDE SEQUENCE [LARGE SCALE GENOMIC DNA]</scope>
    <source>
        <strain evidence="4">UAMH 10579</strain>
    </source>
</reference>